<reference evidence="4 5" key="1">
    <citation type="submission" date="2011-04" db="EMBL/GenBank/DDBJ databases">
        <title>The complete genome of Thermodesulfobium narugense DSM 14796.</title>
        <authorList>
            <consortium name="US DOE Joint Genome Institute (JGI-PGF)"/>
            <person name="Lucas S."/>
            <person name="Han J."/>
            <person name="Lapidus A."/>
            <person name="Bruce D."/>
            <person name="Goodwin L."/>
            <person name="Pitluck S."/>
            <person name="Peters L."/>
            <person name="Kyrpides N."/>
            <person name="Mavromatis K."/>
            <person name="Pagani I."/>
            <person name="Ivanova N."/>
            <person name="Ovchinnikova G."/>
            <person name="Zhang X."/>
            <person name="Saunders L."/>
            <person name="Detter J.C."/>
            <person name="Tapia R."/>
            <person name="Han C."/>
            <person name="Land M."/>
            <person name="Hauser L."/>
            <person name="Markowitz V."/>
            <person name="Cheng J.-F."/>
            <person name="Hugenholtz P."/>
            <person name="Woyke T."/>
            <person name="Wu D."/>
            <person name="Spring S."/>
            <person name="Schroeder M."/>
            <person name="Brambilla E."/>
            <person name="Klenk H.-P."/>
            <person name="Eisen J.A."/>
        </authorList>
    </citation>
    <scope>NUCLEOTIDE SEQUENCE [LARGE SCALE GENOMIC DNA]</scope>
    <source>
        <strain evidence="4 5">DSM 14796</strain>
    </source>
</reference>
<sequence length="313" mass="37209">MNLAKGELKINTKYKLPNFLIVGAPKAGTTSLYHYLSKHPQVFMSKVKEPKFFSYISGHRNFNGPGDSEGERDIIKTFEEYKRLFLNSNGSKILGECSVDSLYYYESVIPKIKEHLGKEVKIFIILRNPIDRAYSSYIYHLRDGRENLSFENALNEEEKRIKDNWEFMWHYKSVGLYFNQVSAYLENFKNTKVCLFEDLKINPHCLMKELFNFLDVDSEFVPDDLETKYNESGIPRHRSLYNFLNKPNPFKSVIKNFLPKNFRIKLKNKFMHKLLVKAERMNADTRKYLIDFYKEDIIRLQKLIDRDLSRWLT</sequence>
<dbReference type="SUPFAM" id="SSF52540">
    <property type="entry name" value="P-loop containing nucleoside triphosphate hydrolases"/>
    <property type="match status" value="1"/>
</dbReference>
<organism evidence="4 5">
    <name type="scientific">Thermodesulfobium narugense DSM 14796</name>
    <dbReference type="NCBI Taxonomy" id="747365"/>
    <lineage>
        <taxon>Bacteria</taxon>
        <taxon>Pseudomonadati</taxon>
        <taxon>Thermodesulfobiota</taxon>
        <taxon>Thermodesulfobiia</taxon>
        <taxon>Thermodesulfobiales</taxon>
        <taxon>Thermodesulfobiaceae</taxon>
        <taxon>Thermodesulfobium</taxon>
    </lineage>
</organism>
<dbReference type="InterPro" id="IPR037359">
    <property type="entry name" value="NST/OST"/>
</dbReference>
<evidence type="ECO:0000256" key="2">
    <source>
        <dbReference type="ARBA" id="ARBA00023180"/>
    </source>
</evidence>
<dbReference type="Pfam" id="PF00685">
    <property type="entry name" value="Sulfotransfer_1"/>
    <property type="match status" value="1"/>
</dbReference>
<dbReference type="InterPro" id="IPR027417">
    <property type="entry name" value="P-loop_NTPase"/>
</dbReference>
<proteinExistence type="predicted"/>
<dbReference type="KEGG" id="tnr:Thena_0855"/>
<keyword evidence="1 4" id="KW-0808">Transferase</keyword>
<dbReference type="OrthoDB" id="9797480at2"/>
<dbReference type="Proteomes" id="UP000011765">
    <property type="component" value="Chromosome"/>
</dbReference>
<feature type="domain" description="Sulfotransferase" evidence="3">
    <location>
        <begin position="17"/>
        <end position="222"/>
    </location>
</feature>
<dbReference type="EMBL" id="CP002690">
    <property type="protein sequence ID" value="AEE14485.1"/>
    <property type="molecule type" value="Genomic_DNA"/>
</dbReference>
<dbReference type="STRING" id="747365.Thena_0855"/>
<dbReference type="Gene3D" id="3.40.50.300">
    <property type="entry name" value="P-loop containing nucleotide triphosphate hydrolases"/>
    <property type="match status" value="1"/>
</dbReference>
<protein>
    <submittedName>
        <fullName evidence="4">Sulfotransferase</fullName>
    </submittedName>
</protein>
<evidence type="ECO:0000256" key="1">
    <source>
        <dbReference type="ARBA" id="ARBA00022679"/>
    </source>
</evidence>
<keyword evidence="2" id="KW-0325">Glycoprotein</keyword>
<name>M1E7I6_9BACT</name>
<accession>M1E7I6</accession>
<dbReference type="eggNOG" id="COG4424">
    <property type="taxonomic scope" value="Bacteria"/>
</dbReference>
<dbReference type="HOGENOM" id="CLU_017703_1_1_9"/>
<evidence type="ECO:0000313" key="5">
    <source>
        <dbReference type="Proteomes" id="UP000011765"/>
    </source>
</evidence>
<keyword evidence="5" id="KW-1185">Reference proteome</keyword>
<dbReference type="PANTHER" id="PTHR10605:SF56">
    <property type="entry name" value="BIFUNCTIONAL HEPARAN SULFATE N-DEACETYLASE_N-SULFOTRANSFERASE"/>
    <property type="match status" value="1"/>
</dbReference>
<evidence type="ECO:0000313" key="4">
    <source>
        <dbReference type="EMBL" id="AEE14485.1"/>
    </source>
</evidence>
<gene>
    <name evidence="4" type="ORF">Thena_0855</name>
</gene>
<dbReference type="PANTHER" id="PTHR10605">
    <property type="entry name" value="HEPARAN SULFATE SULFOTRANSFERASE"/>
    <property type="match status" value="1"/>
</dbReference>
<evidence type="ECO:0000259" key="3">
    <source>
        <dbReference type="Pfam" id="PF00685"/>
    </source>
</evidence>
<dbReference type="InterPro" id="IPR000863">
    <property type="entry name" value="Sulfotransferase_dom"/>
</dbReference>
<dbReference type="AlphaFoldDB" id="M1E7I6"/>
<dbReference type="GO" id="GO:0008146">
    <property type="term" value="F:sulfotransferase activity"/>
    <property type="evidence" value="ECO:0007669"/>
    <property type="project" value="InterPro"/>
</dbReference>